<keyword evidence="3" id="KW-1185">Reference proteome</keyword>
<reference evidence="4" key="2">
    <citation type="submission" date="2025-08" db="UniProtKB">
        <authorList>
            <consortium name="RefSeq"/>
        </authorList>
    </citation>
    <scope>IDENTIFICATION</scope>
    <source>
        <strain evidence="4">S238N-H82</strain>
        <tissue evidence="4">Testes</tissue>
    </source>
</reference>
<dbReference type="GeneID" id="118419860"/>
<dbReference type="RefSeq" id="XP_035682410.1">
    <property type="nucleotide sequence ID" value="XM_035826517.1"/>
</dbReference>
<reference evidence="3" key="1">
    <citation type="journal article" date="2020" name="Nat. Ecol. Evol.">
        <title>Deeply conserved synteny resolves early events in vertebrate evolution.</title>
        <authorList>
            <person name="Simakov O."/>
            <person name="Marletaz F."/>
            <person name="Yue J.X."/>
            <person name="O'Connell B."/>
            <person name="Jenkins J."/>
            <person name="Brandt A."/>
            <person name="Calef R."/>
            <person name="Tung C.H."/>
            <person name="Huang T.K."/>
            <person name="Schmutz J."/>
            <person name="Satoh N."/>
            <person name="Yu J.K."/>
            <person name="Putnam N.H."/>
            <person name="Green R.E."/>
            <person name="Rokhsar D.S."/>
        </authorList>
    </citation>
    <scope>NUCLEOTIDE SEQUENCE [LARGE SCALE GENOMIC DNA]</scope>
    <source>
        <strain evidence="3">S238N-H82</strain>
    </source>
</reference>
<feature type="coiled-coil region" evidence="1">
    <location>
        <begin position="66"/>
        <end position="100"/>
    </location>
</feature>
<organism evidence="3 4">
    <name type="scientific">Branchiostoma floridae</name>
    <name type="common">Florida lancelet</name>
    <name type="synonym">Amphioxus</name>
    <dbReference type="NCBI Taxonomy" id="7739"/>
    <lineage>
        <taxon>Eukaryota</taxon>
        <taxon>Metazoa</taxon>
        <taxon>Chordata</taxon>
        <taxon>Cephalochordata</taxon>
        <taxon>Leptocardii</taxon>
        <taxon>Amphioxiformes</taxon>
        <taxon>Branchiostomatidae</taxon>
        <taxon>Branchiostoma</taxon>
    </lineage>
</organism>
<evidence type="ECO:0000256" key="2">
    <source>
        <dbReference type="SAM" id="SignalP"/>
    </source>
</evidence>
<protein>
    <submittedName>
        <fullName evidence="4">Uncharacterized protein LOC118419860</fullName>
    </submittedName>
</protein>
<name>A0A9J7LIK8_BRAFL</name>
<evidence type="ECO:0000313" key="3">
    <source>
        <dbReference type="Proteomes" id="UP000001554"/>
    </source>
</evidence>
<evidence type="ECO:0000313" key="4">
    <source>
        <dbReference type="RefSeq" id="XP_035682410.1"/>
    </source>
</evidence>
<dbReference type="Proteomes" id="UP000001554">
    <property type="component" value="Chromosome 7"/>
</dbReference>
<dbReference type="KEGG" id="bfo:118419860"/>
<sequence>MGYCAVFLLALASFAVAQQEDIEYRVTALERLVSSITADFPQYFTQDGTSDYLEAADSCYKCDEEVAKLHERISNQTRVISELEKTVETLRLRLEDLTDRVNGTENFIANPGTAFYNYMDEVAQASCSALARTPHWV</sequence>
<proteinExistence type="predicted"/>
<gene>
    <name evidence="4" type="primary">LOC118419860</name>
</gene>
<keyword evidence="1" id="KW-0175">Coiled coil</keyword>
<keyword evidence="2" id="KW-0732">Signal</keyword>
<evidence type="ECO:0000256" key="1">
    <source>
        <dbReference type="SAM" id="Coils"/>
    </source>
</evidence>
<feature type="signal peptide" evidence="2">
    <location>
        <begin position="1"/>
        <end position="17"/>
    </location>
</feature>
<accession>A0A9J7LIK8</accession>
<dbReference type="OrthoDB" id="10389118at2759"/>
<feature type="chain" id="PRO_5039924527" evidence="2">
    <location>
        <begin position="18"/>
        <end position="137"/>
    </location>
</feature>
<dbReference type="AlphaFoldDB" id="A0A9J7LIK8"/>